<dbReference type="AlphaFoldDB" id="A0AAV7UY84"/>
<organism evidence="1 2">
    <name type="scientific">Pleurodeles waltl</name>
    <name type="common">Iberian ribbed newt</name>
    <dbReference type="NCBI Taxonomy" id="8319"/>
    <lineage>
        <taxon>Eukaryota</taxon>
        <taxon>Metazoa</taxon>
        <taxon>Chordata</taxon>
        <taxon>Craniata</taxon>
        <taxon>Vertebrata</taxon>
        <taxon>Euteleostomi</taxon>
        <taxon>Amphibia</taxon>
        <taxon>Batrachia</taxon>
        <taxon>Caudata</taxon>
        <taxon>Salamandroidea</taxon>
        <taxon>Salamandridae</taxon>
        <taxon>Pleurodelinae</taxon>
        <taxon>Pleurodeles</taxon>
    </lineage>
</organism>
<comment type="caution">
    <text evidence="1">The sequence shown here is derived from an EMBL/GenBank/DDBJ whole genome shotgun (WGS) entry which is preliminary data.</text>
</comment>
<proteinExistence type="predicted"/>
<keyword evidence="2" id="KW-1185">Reference proteome</keyword>
<sequence length="97" mass="10609">MKHHAAGQKGNARLSKRPAVDLTAREVDCGPHHRNALLLALCHQGQAQDSSPKPAYKCLGGLKTFRGLIMWHKPNHTRHKPRVGTVDVSVLGCSCIQ</sequence>
<name>A0AAV7UY84_PLEWA</name>
<gene>
    <name evidence="1" type="ORF">NDU88_002828</name>
</gene>
<reference evidence="1" key="1">
    <citation type="journal article" date="2022" name="bioRxiv">
        <title>Sequencing and chromosome-scale assembly of the giantPleurodeles waltlgenome.</title>
        <authorList>
            <person name="Brown T."/>
            <person name="Elewa A."/>
            <person name="Iarovenko S."/>
            <person name="Subramanian E."/>
            <person name="Araus A.J."/>
            <person name="Petzold A."/>
            <person name="Susuki M."/>
            <person name="Suzuki K.-i.T."/>
            <person name="Hayashi T."/>
            <person name="Toyoda A."/>
            <person name="Oliveira C."/>
            <person name="Osipova E."/>
            <person name="Leigh N.D."/>
            <person name="Simon A."/>
            <person name="Yun M.H."/>
        </authorList>
    </citation>
    <scope>NUCLEOTIDE SEQUENCE</scope>
    <source>
        <strain evidence="1">20211129_DDA</strain>
        <tissue evidence="1">Liver</tissue>
    </source>
</reference>
<accession>A0AAV7UY84</accession>
<dbReference type="EMBL" id="JANPWB010000004">
    <property type="protein sequence ID" value="KAJ1193531.1"/>
    <property type="molecule type" value="Genomic_DNA"/>
</dbReference>
<protein>
    <submittedName>
        <fullName evidence="1">Uncharacterized protein</fullName>
    </submittedName>
</protein>
<evidence type="ECO:0000313" key="2">
    <source>
        <dbReference type="Proteomes" id="UP001066276"/>
    </source>
</evidence>
<dbReference type="Proteomes" id="UP001066276">
    <property type="component" value="Chromosome 2_2"/>
</dbReference>
<evidence type="ECO:0000313" key="1">
    <source>
        <dbReference type="EMBL" id="KAJ1193531.1"/>
    </source>
</evidence>